<dbReference type="SUPFAM" id="SSF52540">
    <property type="entry name" value="P-loop containing nucleoside triphosphate hydrolases"/>
    <property type="match status" value="1"/>
</dbReference>
<evidence type="ECO:0000259" key="5">
    <source>
        <dbReference type="PROSITE" id="PS51192"/>
    </source>
</evidence>
<organism evidence="6 7">
    <name type="scientific">Verticillium longisporum</name>
    <name type="common">Verticillium dahliae var. longisporum</name>
    <dbReference type="NCBI Taxonomy" id="100787"/>
    <lineage>
        <taxon>Eukaryota</taxon>
        <taxon>Fungi</taxon>
        <taxon>Dikarya</taxon>
        <taxon>Ascomycota</taxon>
        <taxon>Pezizomycotina</taxon>
        <taxon>Sordariomycetes</taxon>
        <taxon>Hypocreomycetidae</taxon>
        <taxon>Glomerellales</taxon>
        <taxon>Plectosphaerellaceae</taxon>
        <taxon>Verticillium</taxon>
    </lineage>
</organism>
<dbReference type="InterPro" id="IPR000116">
    <property type="entry name" value="HMGA"/>
</dbReference>
<dbReference type="PRINTS" id="PR00930">
    <property type="entry name" value="HIGHMOBLTYIY"/>
</dbReference>
<dbReference type="GO" id="GO:0000785">
    <property type="term" value="C:chromatin"/>
    <property type="evidence" value="ECO:0007669"/>
    <property type="project" value="InterPro"/>
</dbReference>
<gene>
    <name evidence="6" type="ORF">BN1723_016156</name>
</gene>
<evidence type="ECO:0000256" key="1">
    <source>
        <dbReference type="ARBA" id="ARBA00022737"/>
    </source>
</evidence>
<dbReference type="SMART" id="SM01332">
    <property type="entry name" value="Cyclin_C"/>
    <property type="match status" value="1"/>
</dbReference>
<dbReference type="CDD" id="cd17917">
    <property type="entry name" value="DEXHc_RHA-like"/>
    <property type="match status" value="1"/>
</dbReference>
<name>A0A0G4NAI5_VERLO</name>
<keyword evidence="1" id="KW-0677">Repeat</keyword>
<dbReference type="GO" id="GO:0005524">
    <property type="term" value="F:ATP binding"/>
    <property type="evidence" value="ECO:0007669"/>
    <property type="project" value="InterPro"/>
</dbReference>
<protein>
    <recommendedName>
        <fullName evidence="5">Helicase ATP-binding domain-containing protein</fullName>
    </recommendedName>
</protein>
<accession>A0A0G4NAI5</accession>
<dbReference type="GO" id="GO:0003677">
    <property type="term" value="F:DNA binding"/>
    <property type="evidence" value="ECO:0007669"/>
    <property type="project" value="UniProtKB-KW"/>
</dbReference>
<dbReference type="AlphaFoldDB" id="A0A0G4NAI5"/>
<evidence type="ECO:0000313" key="7">
    <source>
        <dbReference type="Proteomes" id="UP000045706"/>
    </source>
</evidence>
<evidence type="ECO:0000256" key="4">
    <source>
        <dbReference type="SAM" id="MobiDB-lite"/>
    </source>
</evidence>
<dbReference type="PANTHER" id="PTHR18934:SF267">
    <property type="entry name" value="ATP-DEPENDENT RNA HELICASE YLR419W-RELATED"/>
    <property type="match status" value="1"/>
</dbReference>
<dbReference type="Pfam" id="PF02984">
    <property type="entry name" value="Cyclin_C"/>
    <property type="match status" value="1"/>
</dbReference>
<dbReference type="InterPro" id="IPR027417">
    <property type="entry name" value="P-loop_NTPase"/>
</dbReference>
<feature type="region of interest" description="Disordered" evidence="4">
    <location>
        <begin position="1"/>
        <end position="158"/>
    </location>
</feature>
<dbReference type="GO" id="GO:0003723">
    <property type="term" value="F:RNA binding"/>
    <property type="evidence" value="ECO:0007669"/>
    <property type="project" value="TreeGrafter"/>
</dbReference>
<evidence type="ECO:0000256" key="2">
    <source>
        <dbReference type="ARBA" id="ARBA00022801"/>
    </source>
</evidence>
<dbReference type="EMBL" id="CVQI01033196">
    <property type="protein sequence ID" value="CRK43320.1"/>
    <property type="molecule type" value="Genomic_DNA"/>
</dbReference>
<dbReference type="InterPro" id="IPR004367">
    <property type="entry name" value="Cyclin_C-dom"/>
</dbReference>
<dbReference type="GO" id="GO:0004386">
    <property type="term" value="F:helicase activity"/>
    <property type="evidence" value="ECO:0007669"/>
    <property type="project" value="TreeGrafter"/>
</dbReference>
<dbReference type="SMART" id="SM00384">
    <property type="entry name" value="AT_hook"/>
    <property type="match status" value="4"/>
</dbReference>
<feature type="compositionally biased region" description="Polar residues" evidence="4">
    <location>
        <begin position="59"/>
        <end position="72"/>
    </location>
</feature>
<dbReference type="InterPro" id="IPR013763">
    <property type="entry name" value="Cyclin-like_dom"/>
</dbReference>
<dbReference type="SMART" id="SM00487">
    <property type="entry name" value="DEXDc"/>
    <property type="match status" value="1"/>
</dbReference>
<feature type="compositionally biased region" description="Low complexity" evidence="4">
    <location>
        <begin position="128"/>
        <end position="139"/>
    </location>
</feature>
<reference evidence="7" key="1">
    <citation type="submission" date="2015-05" db="EMBL/GenBank/DDBJ databases">
        <authorList>
            <person name="Fogelqvist Johan"/>
        </authorList>
    </citation>
    <scope>NUCLEOTIDE SEQUENCE [LARGE SCALE GENOMIC DNA]</scope>
</reference>
<dbReference type="Proteomes" id="UP000045706">
    <property type="component" value="Unassembled WGS sequence"/>
</dbReference>
<evidence type="ECO:0000256" key="3">
    <source>
        <dbReference type="ARBA" id="ARBA00023125"/>
    </source>
</evidence>
<dbReference type="SMART" id="SM00385">
    <property type="entry name" value="CYCLIN"/>
    <property type="match status" value="1"/>
</dbReference>
<dbReference type="GO" id="GO:0016787">
    <property type="term" value="F:hydrolase activity"/>
    <property type="evidence" value="ECO:0007669"/>
    <property type="project" value="UniProtKB-KW"/>
</dbReference>
<dbReference type="InterPro" id="IPR017956">
    <property type="entry name" value="AT_hook_DNA-bd_motif"/>
</dbReference>
<dbReference type="GO" id="GO:0005634">
    <property type="term" value="C:nucleus"/>
    <property type="evidence" value="ECO:0007669"/>
    <property type="project" value="InterPro"/>
</dbReference>
<dbReference type="Pfam" id="PF00270">
    <property type="entry name" value="DEAD"/>
    <property type="match status" value="1"/>
</dbReference>
<keyword evidence="2" id="KW-0378">Hydrolase</keyword>
<dbReference type="InterPro" id="IPR014001">
    <property type="entry name" value="Helicase_ATP-bd"/>
</dbReference>
<keyword evidence="3" id="KW-0238">DNA-binding</keyword>
<dbReference type="InterPro" id="IPR036915">
    <property type="entry name" value="Cyclin-like_sf"/>
</dbReference>
<dbReference type="InterPro" id="IPR011545">
    <property type="entry name" value="DEAD/DEAH_box_helicase_dom"/>
</dbReference>
<dbReference type="PANTHER" id="PTHR18934">
    <property type="entry name" value="ATP-DEPENDENT RNA HELICASE"/>
    <property type="match status" value="1"/>
</dbReference>
<dbReference type="PROSITE" id="PS00690">
    <property type="entry name" value="DEAH_ATP_HELICASE"/>
    <property type="match status" value="1"/>
</dbReference>
<evidence type="ECO:0000313" key="6">
    <source>
        <dbReference type="EMBL" id="CRK43320.1"/>
    </source>
</evidence>
<sequence length="459" mass="50325">MASEAPAEPVKRGRGRPRKPDSEKKQKPRVDDGTPRRGRGRPKGSLGKPKVLTAAAGVSKSTSAMNTRSTGTRGRPRKSDAAGAPAASTTKAAGTTQTPSKGGRGRGRPRKSDAAASSPAVEREEPESAASEADVPAADESPRSKNWTPNPRSRDQWLKRQETPEYKKMMAKRQSLPAWQVHEKIIQTVAQNHVTIISGETGSGKSTQSVQFLLDDLYNQGLGTSANMLVTQPRRISALGLADRVAEERCSRVGDEIGYTIRGESKRSQQTRITFVTTGVLLRRLQTSGGRVEDVIASLADVSHIVIDEVHERSLDTDFLLTIYFLEVTIMDERFVASPPSFLAAGAHCLSRMILKKGDWSQAHVHYSGYTWSQLKSLVRLILSCCESPREHHAAVFEKYVDKRYKRAAEYVQIELKKGFTVPFRSSTGHPSPLMDLGCYENELGAFNYPAKAGQLINA</sequence>
<dbReference type="SUPFAM" id="SSF47954">
    <property type="entry name" value="Cyclin-like"/>
    <property type="match status" value="1"/>
</dbReference>
<proteinExistence type="predicted"/>
<dbReference type="Pfam" id="PF02178">
    <property type="entry name" value="AT_hook"/>
    <property type="match status" value="3"/>
</dbReference>
<dbReference type="InterPro" id="IPR002464">
    <property type="entry name" value="DNA/RNA_helicase_DEAH_CS"/>
</dbReference>
<feature type="compositionally biased region" description="Low complexity" evidence="4">
    <location>
        <begin position="81"/>
        <end position="101"/>
    </location>
</feature>
<feature type="compositionally biased region" description="Basic and acidic residues" evidence="4">
    <location>
        <begin position="18"/>
        <end position="35"/>
    </location>
</feature>
<dbReference type="PROSITE" id="PS51192">
    <property type="entry name" value="HELICASE_ATP_BIND_1"/>
    <property type="match status" value="1"/>
</dbReference>
<dbReference type="PRINTS" id="PR00929">
    <property type="entry name" value="ATHOOK"/>
</dbReference>
<feature type="domain" description="Helicase ATP-binding" evidence="5">
    <location>
        <begin position="186"/>
        <end position="325"/>
    </location>
</feature>
<dbReference type="Gene3D" id="3.40.50.300">
    <property type="entry name" value="P-loop containing nucleotide triphosphate hydrolases"/>
    <property type="match status" value="1"/>
</dbReference>
<dbReference type="GO" id="GO:0006355">
    <property type="term" value="P:regulation of DNA-templated transcription"/>
    <property type="evidence" value="ECO:0007669"/>
    <property type="project" value="InterPro"/>
</dbReference>